<keyword evidence="5" id="KW-0862">Zinc</keyword>
<dbReference type="SUPFAM" id="SSF160240">
    <property type="entry name" value="Cation efflux protein cytoplasmic domain-like"/>
    <property type="match status" value="1"/>
</dbReference>
<evidence type="ECO:0000256" key="6">
    <source>
        <dbReference type="ARBA" id="ARBA00022989"/>
    </source>
</evidence>
<sequence length="370" mass="40625">MDNEGYDSNGRRISLTISHDGDTEINERRTDHCHAPVSSEDVLAKNQLIAVSCFCFLFMVAEIVGGTLANSLAIATDATHLACDLTGFLISLFSIWIAKKPPSKKLSFGYYRAAEVIGALCSILLIWVVTVILVAMAVKRIQNNEFEVGGQPMIITASLGVIFNIIMGVVLHSGLCKSCSNIKTSFGHGHSHGGHGHSHEERHTRLSFKGSTNINVRAAFIHVVGDLIQSVGVFVAAIIIMIKPEYKLADPICTFIFSFLVLCTTLTVLRDVGNIIMEGVPRSISYSSVKQSLSSLPGVISVHSLNIWSLTVDKIALNVHLAIEDTTDWRKVLQTSVQLLRTQYNIDHPTVQVEPYNDLDMRDCIRCLHP</sequence>
<dbReference type="EnsemblMetazoa" id="HelroT65752">
    <property type="protein sequence ID" value="HelroP65752"/>
    <property type="gene ID" value="HelroG65752"/>
</dbReference>
<evidence type="ECO:0000313" key="13">
    <source>
        <dbReference type="EnsemblMetazoa" id="HelroP65752"/>
    </source>
</evidence>
<evidence type="ECO:0000256" key="2">
    <source>
        <dbReference type="ARBA" id="ARBA00008873"/>
    </source>
</evidence>
<evidence type="ECO:0000256" key="3">
    <source>
        <dbReference type="ARBA" id="ARBA00022448"/>
    </source>
</evidence>
<protein>
    <submittedName>
        <fullName evidence="12 13">Uncharacterized protein</fullName>
    </submittedName>
</protein>
<evidence type="ECO:0000259" key="11">
    <source>
        <dbReference type="Pfam" id="PF16916"/>
    </source>
</evidence>
<proteinExistence type="inferred from homology"/>
<dbReference type="InterPro" id="IPR027470">
    <property type="entry name" value="Cation_efflux_CTD"/>
</dbReference>
<accession>T1FYC3</accession>
<feature type="transmembrane region" description="Helical" evidence="9">
    <location>
        <begin position="150"/>
        <end position="171"/>
    </location>
</feature>
<dbReference type="Gene3D" id="1.20.1510.10">
    <property type="entry name" value="Cation efflux protein transmembrane domain"/>
    <property type="match status" value="1"/>
</dbReference>
<evidence type="ECO:0000256" key="9">
    <source>
        <dbReference type="SAM" id="Phobius"/>
    </source>
</evidence>
<dbReference type="STRING" id="6412.T1FYC3"/>
<dbReference type="NCBIfam" id="TIGR01297">
    <property type="entry name" value="CDF"/>
    <property type="match status" value="1"/>
</dbReference>
<dbReference type="GO" id="GO:0010043">
    <property type="term" value="P:response to zinc ion"/>
    <property type="evidence" value="ECO:0000318"/>
    <property type="project" value="GO_Central"/>
</dbReference>
<dbReference type="FunFam" id="1.20.1510.10:FF:000027">
    <property type="entry name" value="Zinc transporter ttm-1"/>
    <property type="match status" value="1"/>
</dbReference>
<keyword evidence="8 9" id="KW-0472">Membrane</keyword>
<evidence type="ECO:0000259" key="10">
    <source>
        <dbReference type="Pfam" id="PF01545"/>
    </source>
</evidence>
<dbReference type="GeneID" id="20213821"/>
<feature type="domain" description="Cation efflux protein cytoplasmic" evidence="11">
    <location>
        <begin position="281"/>
        <end position="356"/>
    </location>
</feature>
<dbReference type="HOGENOM" id="CLU_013430_0_1_1"/>
<reference evidence="13" key="3">
    <citation type="submission" date="2015-06" db="UniProtKB">
        <authorList>
            <consortium name="EnsemblMetazoa"/>
        </authorList>
    </citation>
    <scope>IDENTIFICATION</scope>
</reference>
<feature type="transmembrane region" description="Helical" evidence="9">
    <location>
        <begin position="78"/>
        <end position="98"/>
    </location>
</feature>
<comment type="subcellular location">
    <subcellularLocation>
        <location evidence="1">Membrane</location>
        <topology evidence="1">Multi-pass membrane protein</topology>
    </subcellularLocation>
</comment>
<dbReference type="RefSeq" id="XP_009019313.1">
    <property type="nucleotide sequence ID" value="XM_009021065.1"/>
</dbReference>
<evidence type="ECO:0000313" key="14">
    <source>
        <dbReference type="Proteomes" id="UP000015101"/>
    </source>
</evidence>
<dbReference type="SUPFAM" id="SSF161111">
    <property type="entry name" value="Cation efflux protein transmembrane domain-like"/>
    <property type="match status" value="1"/>
</dbReference>
<feature type="transmembrane region" description="Helical" evidence="9">
    <location>
        <begin position="110"/>
        <end position="138"/>
    </location>
</feature>
<keyword evidence="7" id="KW-0406">Ion transport</keyword>
<dbReference type="PANTHER" id="PTHR11562">
    <property type="entry name" value="CATION EFFLUX PROTEIN/ ZINC TRANSPORTER"/>
    <property type="match status" value="1"/>
</dbReference>
<dbReference type="InterPro" id="IPR058533">
    <property type="entry name" value="Cation_efflux_TM"/>
</dbReference>
<dbReference type="InterPro" id="IPR036837">
    <property type="entry name" value="Cation_efflux_CTD_sf"/>
</dbReference>
<feature type="transmembrane region" description="Helical" evidence="9">
    <location>
        <begin position="219"/>
        <end position="242"/>
    </location>
</feature>
<dbReference type="Pfam" id="PF01545">
    <property type="entry name" value="Cation_efflux"/>
    <property type="match status" value="1"/>
</dbReference>
<dbReference type="InterPro" id="IPR002524">
    <property type="entry name" value="Cation_efflux"/>
</dbReference>
<evidence type="ECO:0000256" key="5">
    <source>
        <dbReference type="ARBA" id="ARBA00022906"/>
    </source>
</evidence>
<dbReference type="AlphaFoldDB" id="T1FYC3"/>
<feature type="transmembrane region" description="Helical" evidence="9">
    <location>
        <begin position="48"/>
        <end position="72"/>
    </location>
</feature>
<reference evidence="12 14" key="2">
    <citation type="journal article" date="2013" name="Nature">
        <title>Insights into bilaterian evolution from three spiralian genomes.</title>
        <authorList>
            <person name="Simakov O."/>
            <person name="Marletaz F."/>
            <person name="Cho S.J."/>
            <person name="Edsinger-Gonzales E."/>
            <person name="Havlak P."/>
            <person name="Hellsten U."/>
            <person name="Kuo D.H."/>
            <person name="Larsson T."/>
            <person name="Lv J."/>
            <person name="Arendt D."/>
            <person name="Savage R."/>
            <person name="Osoegawa K."/>
            <person name="de Jong P."/>
            <person name="Grimwood J."/>
            <person name="Chapman J.A."/>
            <person name="Shapiro H."/>
            <person name="Aerts A."/>
            <person name="Otillar R.P."/>
            <person name="Terry A.Y."/>
            <person name="Boore J.L."/>
            <person name="Grigoriev I.V."/>
            <person name="Lindberg D.R."/>
            <person name="Seaver E.C."/>
            <person name="Weisblat D.A."/>
            <person name="Putnam N.H."/>
            <person name="Rokhsar D.S."/>
        </authorList>
    </citation>
    <scope>NUCLEOTIDE SEQUENCE</scope>
</reference>
<keyword evidence="5" id="KW-0864">Zinc transport</keyword>
<dbReference type="OrthoDB" id="9944568at2759"/>
<evidence type="ECO:0000256" key="8">
    <source>
        <dbReference type="ARBA" id="ARBA00023136"/>
    </source>
</evidence>
<dbReference type="InParanoid" id="T1FYC3"/>
<dbReference type="GO" id="GO:0071577">
    <property type="term" value="P:zinc ion transmembrane transport"/>
    <property type="evidence" value="ECO:0000318"/>
    <property type="project" value="GO_Central"/>
</dbReference>
<dbReference type="CTD" id="20213821"/>
<dbReference type="GO" id="GO:0005385">
    <property type="term" value="F:zinc ion transmembrane transporter activity"/>
    <property type="evidence" value="ECO:0000318"/>
    <property type="project" value="GO_Central"/>
</dbReference>
<dbReference type="PANTHER" id="PTHR11562:SF84">
    <property type="entry name" value="LD05335P"/>
    <property type="match status" value="1"/>
</dbReference>
<name>T1FYC3_HELRO</name>
<keyword evidence="14" id="KW-1185">Reference proteome</keyword>
<comment type="similarity">
    <text evidence="2">Belongs to the cation diffusion facilitator (CDF) transporter (TC 2.A.4) family. SLC30A subfamily.</text>
</comment>
<dbReference type="eggNOG" id="KOG1482">
    <property type="taxonomic scope" value="Eukaryota"/>
</dbReference>
<dbReference type="EMBL" id="AMQM01000747">
    <property type="status" value="NOT_ANNOTATED_CDS"/>
    <property type="molecule type" value="Genomic_DNA"/>
</dbReference>
<dbReference type="InterPro" id="IPR027469">
    <property type="entry name" value="Cation_efflux_TMD_sf"/>
</dbReference>
<evidence type="ECO:0000256" key="1">
    <source>
        <dbReference type="ARBA" id="ARBA00004141"/>
    </source>
</evidence>
<evidence type="ECO:0000256" key="4">
    <source>
        <dbReference type="ARBA" id="ARBA00022692"/>
    </source>
</evidence>
<feature type="domain" description="Cation efflux protein transmembrane" evidence="10">
    <location>
        <begin position="48"/>
        <end position="277"/>
    </location>
</feature>
<feature type="transmembrane region" description="Helical" evidence="9">
    <location>
        <begin position="248"/>
        <end position="269"/>
    </location>
</feature>
<dbReference type="KEGG" id="hro:HELRODRAFT_65752"/>
<gene>
    <name evidence="13" type="primary">20213821</name>
    <name evidence="12" type="ORF">HELRODRAFT_65752</name>
</gene>
<keyword evidence="4 9" id="KW-0812">Transmembrane</keyword>
<dbReference type="OMA" id="FHLMEQG"/>
<dbReference type="GO" id="GO:0005886">
    <property type="term" value="C:plasma membrane"/>
    <property type="evidence" value="ECO:0000318"/>
    <property type="project" value="GO_Central"/>
</dbReference>
<evidence type="ECO:0000313" key="12">
    <source>
        <dbReference type="EMBL" id="ESO01905.1"/>
    </source>
</evidence>
<dbReference type="Proteomes" id="UP000015101">
    <property type="component" value="Unassembled WGS sequence"/>
</dbReference>
<keyword evidence="6 9" id="KW-1133">Transmembrane helix</keyword>
<dbReference type="Pfam" id="PF16916">
    <property type="entry name" value="ZT_dimer"/>
    <property type="match status" value="1"/>
</dbReference>
<organism evidence="13 14">
    <name type="scientific">Helobdella robusta</name>
    <name type="common">Californian leech</name>
    <dbReference type="NCBI Taxonomy" id="6412"/>
    <lineage>
        <taxon>Eukaryota</taxon>
        <taxon>Metazoa</taxon>
        <taxon>Spiralia</taxon>
        <taxon>Lophotrochozoa</taxon>
        <taxon>Annelida</taxon>
        <taxon>Clitellata</taxon>
        <taxon>Hirudinea</taxon>
        <taxon>Rhynchobdellida</taxon>
        <taxon>Glossiphoniidae</taxon>
        <taxon>Helobdella</taxon>
    </lineage>
</organism>
<dbReference type="InterPro" id="IPR050681">
    <property type="entry name" value="CDF/SLC30A"/>
</dbReference>
<keyword evidence="3" id="KW-0813">Transport</keyword>
<dbReference type="EMBL" id="KB096742">
    <property type="protein sequence ID" value="ESO01905.1"/>
    <property type="molecule type" value="Genomic_DNA"/>
</dbReference>
<evidence type="ECO:0000256" key="7">
    <source>
        <dbReference type="ARBA" id="ARBA00023065"/>
    </source>
</evidence>
<reference evidence="14" key="1">
    <citation type="submission" date="2012-12" db="EMBL/GenBank/DDBJ databases">
        <authorList>
            <person name="Hellsten U."/>
            <person name="Grimwood J."/>
            <person name="Chapman J.A."/>
            <person name="Shapiro H."/>
            <person name="Aerts A."/>
            <person name="Otillar R.P."/>
            <person name="Terry A.Y."/>
            <person name="Boore J.L."/>
            <person name="Simakov O."/>
            <person name="Marletaz F."/>
            <person name="Cho S.-J."/>
            <person name="Edsinger-Gonzales E."/>
            <person name="Havlak P."/>
            <person name="Kuo D.-H."/>
            <person name="Larsson T."/>
            <person name="Lv J."/>
            <person name="Arendt D."/>
            <person name="Savage R."/>
            <person name="Osoegawa K."/>
            <person name="de Jong P."/>
            <person name="Lindberg D.R."/>
            <person name="Seaver E.C."/>
            <person name="Weisblat D.A."/>
            <person name="Putnam N.H."/>
            <person name="Grigoriev I.V."/>
            <person name="Rokhsar D.S."/>
        </authorList>
    </citation>
    <scope>NUCLEOTIDE SEQUENCE</scope>
</reference>